<evidence type="ECO:0000259" key="1">
    <source>
        <dbReference type="Pfam" id="PF22936"/>
    </source>
</evidence>
<keyword evidence="3" id="KW-1185">Reference proteome</keyword>
<name>A0ABY9CM43_VITVI</name>
<feature type="domain" description="Retrovirus-related Pol polyprotein from transposon TNT 1-94-like beta-barrel" evidence="1">
    <location>
        <begin position="124"/>
        <end position="188"/>
    </location>
</feature>
<dbReference type="Proteomes" id="UP001227230">
    <property type="component" value="Chromosome 9"/>
</dbReference>
<proteinExistence type="predicted"/>
<protein>
    <recommendedName>
        <fullName evidence="1">Retrovirus-related Pol polyprotein from transposon TNT 1-94-like beta-barrel domain-containing protein</fullName>
    </recommendedName>
</protein>
<dbReference type="PANTHER" id="PTHR47592">
    <property type="entry name" value="PBF68 PROTEIN"/>
    <property type="match status" value="1"/>
</dbReference>
<evidence type="ECO:0000313" key="2">
    <source>
        <dbReference type="EMBL" id="WJZ95591.1"/>
    </source>
</evidence>
<reference evidence="2 3" key="1">
    <citation type="journal article" date="2023" name="Hortic Res">
        <title>The complete reference genome for grapevine (Vitis vinifera L.) genetics and breeding.</title>
        <authorList>
            <person name="Shi X."/>
            <person name="Cao S."/>
            <person name="Wang X."/>
            <person name="Huang S."/>
            <person name="Wang Y."/>
            <person name="Liu Z."/>
            <person name="Liu W."/>
            <person name="Leng X."/>
            <person name="Peng Y."/>
            <person name="Wang N."/>
            <person name="Wang Y."/>
            <person name="Ma Z."/>
            <person name="Xu X."/>
            <person name="Zhang F."/>
            <person name="Xue H."/>
            <person name="Zhong H."/>
            <person name="Wang Y."/>
            <person name="Zhang K."/>
            <person name="Velt A."/>
            <person name="Avia K."/>
            <person name="Holtgrawe D."/>
            <person name="Grimplet J."/>
            <person name="Matus J.T."/>
            <person name="Ware D."/>
            <person name="Wu X."/>
            <person name="Wang H."/>
            <person name="Liu C."/>
            <person name="Fang Y."/>
            <person name="Rustenholz C."/>
            <person name="Cheng Z."/>
            <person name="Xiao H."/>
            <person name="Zhou Y."/>
        </authorList>
    </citation>
    <scope>NUCLEOTIDE SEQUENCE [LARGE SCALE GENOMIC DNA]</scope>
    <source>
        <strain evidence="3">cv. Pinot noir / PN40024</strain>
        <tissue evidence="2">Leaf</tissue>
    </source>
</reference>
<evidence type="ECO:0000313" key="3">
    <source>
        <dbReference type="Proteomes" id="UP001227230"/>
    </source>
</evidence>
<organism evidence="2 3">
    <name type="scientific">Vitis vinifera</name>
    <name type="common">Grape</name>
    <dbReference type="NCBI Taxonomy" id="29760"/>
    <lineage>
        <taxon>Eukaryota</taxon>
        <taxon>Viridiplantae</taxon>
        <taxon>Streptophyta</taxon>
        <taxon>Embryophyta</taxon>
        <taxon>Tracheophyta</taxon>
        <taxon>Spermatophyta</taxon>
        <taxon>Magnoliopsida</taxon>
        <taxon>eudicotyledons</taxon>
        <taxon>Gunneridae</taxon>
        <taxon>Pentapetalae</taxon>
        <taxon>rosids</taxon>
        <taxon>Vitales</taxon>
        <taxon>Vitaceae</taxon>
        <taxon>Viteae</taxon>
        <taxon>Vitis</taxon>
    </lineage>
</organism>
<accession>A0ABY9CM43</accession>
<dbReference type="EMBL" id="CP126656">
    <property type="protein sequence ID" value="WJZ95591.1"/>
    <property type="molecule type" value="Genomic_DNA"/>
</dbReference>
<gene>
    <name evidence="2" type="ORF">VitviT2T_014350</name>
</gene>
<dbReference type="InterPro" id="IPR054722">
    <property type="entry name" value="PolX-like_BBD"/>
</dbReference>
<sequence length="192" mass="21410">MNMDLVKSCVLNEEMRRKLQGSSSQSYVLITEKRGMSKSRGPKNRDRSKIKTNKFANVECHYCHLKGHIRKYCRQLKIDMKQGKVKDKNNDNGGEDDQVATTTSDFLIVYDSNVVNFVCQETSWVIDSGASIHATPWKDFLTSYTSGDFGSVKMGNDGSAKAIGMGDVCLETSNGTVLILKNVKHIEKTDAT</sequence>
<dbReference type="Pfam" id="PF22936">
    <property type="entry name" value="Pol_BBD"/>
    <property type="match status" value="1"/>
</dbReference>
<dbReference type="PANTHER" id="PTHR47592:SF31">
    <property type="entry name" value="ZINC FINGER, CCHC-TYPE-RELATED"/>
    <property type="match status" value="1"/>
</dbReference>